<name>A0A8X8Z8W8_SALSN</name>
<dbReference type="GO" id="GO:0009506">
    <property type="term" value="C:plasmodesma"/>
    <property type="evidence" value="ECO:0007669"/>
    <property type="project" value="TreeGrafter"/>
</dbReference>
<reference evidence="20" key="2">
    <citation type="submission" date="2020-08" db="EMBL/GenBank/DDBJ databases">
        <title>Plant Genome Project.</title>
        <authorList>
            <person name="Zhang R.-G."/>
        </authorList>
    </citation>
    <scope>NUCLEOTIDE SEQUENCE</scope>
    <source>
        <strain evidence="20">Huo1</strain>
        <tissue evidence="20">Leaf</tissue>
    </source>
</reference>
<dbReference type="FunFam" id="2.60.120.430:FF:000003">
    <property type="entry name" value="FERONIA receptor-like kinase"/>
    <property type="match status" value="2"/>
</dbReference>
<dbReference type="Gene3D" id="1.10.510.10">
    <property type="entry name" value="Transferase(Phosphotransferase) domain 1"/>
    <property type="match status" value="4"/>
</dbReference>
<keyword evidence="6" id="KW-0808">Transferase</keyword>
<dbReference type="PANTHER" id="PTHR27003">
    <property type="entry name" value="OS07G0166700 PROTEIN"/>
    <property type="match status" value="1"/>
</dbReference>
<dbReference type="PANTHER" id="PTHR27003:SF467">
    <property type="entry name" value="PROTEIN KINASE DOMAIN-CONTAINING PROTEIN"/>
    <property type="match status" value="1"/>
</dbReference>
<evidence type="ECO:0000256" key="18">
    <source>
        <dbReference type="SAM" id="MobiDB-lite"/>
    </source>
</evidence>
<dbReference type="InterPro" id="IPR008271">
    <property type="entry name" value="Ser/Thr_kinase_AS"/>
</dbReference>
<dbReference type="InterPro" id="IPR045272">
    <property type="entry name" value="ANXUR1/2-like"/>
</dbReference>
<dbReference type="Pfam" id="PF12819">
    <property type="entry name" value="Malectin_like"/>
    <property type="match status" value="1"/>
</dbReference>
<evidence type="ECO:0000256" key="10">
    <source>
        <dbReference type="ARBA" id="ARBA00022741"/>
    </source>
</evidence>
<dbReference type="GO" id="GO:0005524">
    <property type="term" value="F:ATP binding"/>
    <property type="evidence" value="ECO:0007669"/>
    <property type="project" value="UniProtKB-UniRule"/>
</dbReference>
<keyword evidence="5" id="KW-0723">Serine/threonine-protein kinase</keyword>
<evidence type="ECO:0000259" key="19">
    <source>
        <dbReference type="PROSITE" id="PS50011"/>
    </source>
</evidence>
<dbReference type="Gene3D" id="3.30.200.20">
    <property type="entry name" value="Phosphorylase Kinase, domain 1"/>
    <property type="match status" value="3"/>
</dbReference>
<evidence type="ECO:0000256" key="17">
    <source>
        <dbReference type="PROSITE-ProRule" id="PRU10141"/>
    </source>
</evidence>
<keyword evidence="12 17" id="KW-0067">ATP-binding</keyword>
<feature type="domain" description="Protein kinase" evidence="19">
    <location>
        <begin position="1533"/>
        <end position="1813"/>
    </location>
</feature>
<dbReference type="InterPro" id="IPR011009">
    <property type="entry name" value="Kinase-like_dom_sf"/>
</dbReference>
<keyword evidence="8" id="KW-0732">Signal</keyword>
<evidence type="ECO:0000256" key="11">
    <source>
        <dbReference type="ARBA" id="ARBA00022777"/>
    </source>
</evidence>
<reference evidence="20" key="1">
    <citation type="submission" date="2018-01" db="EMBL/GenBank/DDBJ databases">
        <authorList>
            <person name="Mao J.F."/>
        </authorList>
    </citation>
    <scope>NUCLEOTIDE SEQUENCE</scope>
    <source>
        <strain evidence="20">Huo1</strain>
        <tissue evidence="20">Leaf</tissue>
    </source>
</reference>
<evidence type="ECO:0000313" key="21">
    <source>
        <dbReference type="Proteomes" id="UP000298416"/>
    </source>
</evidence>
<keyword evidence="13" id="KW-1133">Transmembrane helix</keyword>
<comment type="caution">
    <text evidence="20">The sequence shown here is derived from an EMBL/GenBank/DDBJ whole genome shotgun (WGS) entry which is preliminary data.</text>
</comment>
<evidence type="ECO:0000256" key="7">
    <source>
        <dbReference type="ARBA" id="ARBA00022692"/>
    </source>
</evidence>
<feature type="region of interest" description="Disordered" evidence="18">
    <location>
        <begin position="1853"/>
        <end position="1891"/>
    </location>
</feature>
<dbReference type="PROSITE" id="PS50011">
    <property type="entry name" value="PROTEIN_KINASE_DOM"/>
    <property type="match status" value="3"/>
</dbReference>
<evidence type="ECO:0000256" key="16">
    <source>
        <dbReference type="ARBA" id="ARBA00023180"/>
    </source>
</evidence>
<dbReference type="FunFam" id="1.10.510.10:FF:000240">
    <property type="entry name" value="Lectin-domain containing receptor kinase A4.3"/>
    <property type="match status" value="1"/>
</dbReference>
<evidence type="ECO:0000313" key="20">
    <source>
        <dbReference type="EMBL" id="KAG6396131.1"/>
    </source>
</evidence>
<dbReference type="Pfam" id="PF07714">
    <property type="entry name" value="PK_Tyr_Ser-Thr"/>
    <property type="match status" value="2"/>
</dbReference>
<keyword evidence="10 17" id="KW-0547">Nucleotide-binding</keyword>
<protein>
    <recommendedName>
        <fullName evidence="19">Protein kinase domain-containing protein</fullName>
    </recommendedName>
</protein>
<comment type="similarity">
    <text evidence="3">In the C-terminal section; belongs to the protein kinase superfamily. Ser/Thr protein kinase family.</text>
</comment>
<keyword evidence="4" id="KW-1003">Cell membrane</keyword>
<accession>A0A8X8Z8W8</accession>
<dbReference type="InterPro" id="IPR024788">
    <property type="entry name" value="Malectin-like_Carb-bd_dom"/>
</dbReference>
<dbReference type="GO" id="GO:0004674">
    <property type="term" value="F:protein serine/threonine kinase activity"/>
    <property type="evidence" value="ECO:0007669"/>
    <property type="project" value="UniProtKB-KW"/>
</dbReference>
<dbReference type="GO" id="GO:0005886">
    <property type="term" value="C:plasma membrane"/>
    <property type="evidence" value="ECO:0007669"/>
    <property type="project" value="UniProtKB-SubCell"/>
</dbReference>
<evidence type="ECO:0000256" key="13">
    <source>
        <dbReference type="ARBA" id="ARBA00022989"/>
    </source>
</evidence>
<feature type="domain" description="Protein kinase" evidence="19">
    <location>
        <begin position="500"/>
        <end position="942"/>
    </location>
</feature>
<dbReference type="GO" id="GO:0004714">
    <property type="term" value="F:transmembrane receptor protein tyrosine kinase activity"/>
    <property type="evidence" value="ECO:0007669"/>
    <property type="project" value="InterPro"/>
</dbReference>
<gene>
    <name evidence="20" type="ORF">SASPL_142272</name>
</gene>
<evidence type="ECO:0000256" key="9">
    <source>
        <dbReference type="ARBA" id="ARBA00022737"/>
    </source>
</evidence>
<organism evidence="20">
    <name type="scientific">Salvia splendens</name>
    <name type="common">Scarlet sage</name>
    <dbReference type="NCBI Taxonomy" id="180675"/>
    <lineage>
        <taxon>Eukaryota</taxon>
        <taxon>Viridiplantae</taxon>
        <taxon>Streptophyta</taxon>
        <taxon>Embryophyta</taxon>
        <taxon>Tracheophyta</taxon>
        <taxon>Spermatophyta</taxon>
        <taxon>Magnoliopsida</taxon>
        <taxon>eudicotyledons</taxon>
        <taxon>Gunneridae</taxon>
        <taxon>Pentapetalae</taxon>
        <taxon>asterids</taxon>
        <taxon>lamiids</taxon>
        <taxon>Lamiales</taxon>
        <taxon>Lamiaceae</taxon>
        <taxon>Nepetoideae</taxon>
        <taxon>Mentheae</taxon>
        <taxon>Salviinae</taxon>
        <taxon>Salvia</taxon>
        <taxon>Salvia subgen. Calosphace</taxon>
        <taxon>core Calosphace</taxon>
    </lineage>
</organism>
<keyword evidence="15" id="KW-0675">Receptor</keyword>
<evidence type="ECO:0000256" key="4">
    <source>
        <dbReference type="ARBA" id="ARBA00022475"/>
    </source>
</evidence>
<comment type="similarity">
    <text evidence="2">In the N-terminal section; belongs to the leguminous lectin family.</text>
</comment>
<dbReference type="FunFam" id="3.30.200.20:FF:000039">
    <property type="entry name" value="receptor-like protein kinase FERONIA"/>
    <property type="match status" value="1"/>
</dbReference>
<dbReference type="FunFam" id="1.10.510.10:FF:000129">
    <property type="entry name" value="cysteine-rich receptor-like protein kinase 10"/>
    <property type="match status" value="1"/>
</dbReference>
<dbReference type="FunFam" id="2.60.120.430:FF:000007">
    <property type="entry name" value="FERONIA receptor-like kinase"/>
    <property type="match status" value="1"/>
</dbReference>
<keyword evidence="16" id="KW-0325">Glycoprotein</keyword>
<dbReference type="GO" id="GO:0002229">
    <property type="term" value="P:defense response to oomycetes"/>
    <property type="evidence" value="ECO:0007669"/>
    <property type="project" value="UniProtKB-ARBA"/>
</dbReference>
<keyword evidence="14" id="KW-0472">Membrane</keyword>
<evidence type="ECO:0000256" key="1">
    <source>
        <dbReference type="ARBA" id="ARBA00004251"/>
    </source>
</evidence>
<keyword evidence="9" id="KW-0677">Repeat</keyword>
<dbReference type="PROSITE" id="PS00108">
    <property type="entry name" value="PROTEIN_KINASE_ST"/>
    <property type="match status" value="1"/>
</dbReference>
<dbReference type="Pfam" id="PF00069">
    <property type="entry name" value="Pkinase"/>
    <property type="match status" value="1"/>
</dbReference>
<evidence type="ECO:0000256" key="6">
    <source>
        <dbReference type="ARBA" id="ARBA00022679"/>
    </source>
</evidence>
<dbReference type="InterPro" id="IPR000719">
    <property type="entry name" value="Prot_kinase_dom"/>
</dbReference>
<dbReference type="SUPFAM" id="SSF56112">
    <property type="entry name" value="Protein kinase-like (PK-like)"/>
    <property type="match status" value="4"/>
</dbReference>
<comment type="subcellular location">
    <subcellularLocation>
        <location evidence="1">Cell membrane</location>
        <topology evidence="1">Single-pass type I membrane protein</topology>
    </subcellularLocation>
</comment>
<dbReference type="SMART" id="SM00220">
    <property type="entry name" value="S_TKc"/>
    <property type="match status" value="1"/>
</dbReference>
<dbReference type="Gene3D" id="2.60.120.430">
    <property type="entry name" value="Galactose-binding lectin"/>
    <property type="match status" value="3"/>
</dbReference>
<feature type="binding site" evidence="17">
    <location>
        <position position="1562"/>
    </location>
    <ligand>
        <name>ATP</name>
        <dbReference type="ChEBI" id="CHEBI:30616"/>
    </ligand>
</feature>
<evidence type="ECO:0000256" key="14">
    <source>
        <dbReference type="ARBA" id="ARBA00023136"/>
    </source>
</evidence>
<keyword evidence="7" id="KW-0812">Transmembrane</keyword>
<dbReference type="Proteomes" id="UP000298416">
    <property type="component" value="Unassembled WGS sequence"/>
</dbReference>
<sequence length="2223" mass="248569">MSICGISQYLGHLTEEHHVGFEAAAWYGSRQEARKSVVVLRICATVFNNQTSIIEWGSSDSPSSIEIIAPKLNQVATSNDPITATSKLSISCGSVATSVALNGKQWIADIQPKGSSLLQIKGSSTDSTLRHSSTSAHQVPHKTARISTSQFSYAFRVSPGEKILRLHFNPAPYKGFERLNDLFNVEAGPFILLANFSASLTAAALGVNTFSKEFCISLEQNQMFSVTFSPVTRDTTYAFLNGIQIIPVPLRLSYLKGGDHRAQVVGRKAPVSIDNTTALELTHRVMKQYLVSFSDEFDDKEKENEINGLTRKTSVDVGFRYLVRIHFCDLGLQGEGLKVLLDEVIVDVNISVEWDDEYGIIEYRDYVMAVKGRKEEGKRELLISLQSNEEFVDANQLINGFEIFKLSNPDNSLASPNVFPPKSNSPLRIINILLPILSQGNATATLAIAILAMMNIIVYKLREVCEARSTTDEENIPSAKAERLCRRFSLAEIQSATKNFSGRLLIGRGGFGKVYIGFIDNGRETVAIMRLKSDSRQGKHEFLTEIETLCPRFGEEDLYLTIWAQNKIKEGEVDKIVASTLLEEILPDSLKAFVEVAERCLHKEPKQRPTMAQIVVQLESALELQESGKSAESNHVVLVANDVCPTNEHMTSSANTALSAEAFSDVYVDTSPPMEQRNLNYFPDGEEEPKSYKAHFWALDALWNRLKPSKRKEIRLASELCEADIKVPKYEFSKLAAATNLFSNSNKIGQGGSSRVYKMKNDVLGFNGQNASKVIIGIAKGIIYLHQESSPKVIHKDLNPTNILLDNEMNPKISGFGLARITEDDQSQVPTCIAGGYLSPEFYIGGRISEKSDVYSFGILVMEILSGKRSNTEMENLIGSAWELQRRNMNVLGMVDAYLVGEFSEEEVLRCVHVCLLCTQSEPQHRPTMASAIRMLLGEDLLLRDKVEQAQCPSNFTTNWPYCVPSTSRNWSEETQAKLSYPSSACLSHYKCIISSNNGGAMKLKMSSSLTFSNNTTHLSRKQRLKMPVSKLPFILIFLSSLCQISVIFASHIPAATNPLPNSIAISCGSSGSLAALDGRFWMGDSGLESTLSLQINGKPSNSRAIHQLTSFDPVPCRTARASHNTFSYIFRVKPGQKFIRLHFYQDSYKGFKRSEALFTVKAGPYTLLSNFSTALAADVLGEKHIIKEYCVNIDDGRALTITFLPAQGKKKSDKFYAFVNGIEVVSMPTGLYFTPEGELGALVVGKKYRFYVDNSTALELVQRLNIGGTSILPAQDSRLFRRWDEDSKYLLEKGAHPVNTLTTVRYADMLTYVAPVKVYQTARVMLADTKLGASSLKWKLPVQLGFRYLIRLHFSKFDQQTAESPNKDFSVLINNQIAEDNANIIQWGGVSGVAVYRDYIVMMDGDKIEEKSYLTILYQPKFESAAEQFHGTLIAIEVFKQSKPDNNLAGTWPVLELQHLTSTPQQKKSKSSYRINLISGILTTVLALMNVAVYNLRRISDSSSRRNMGSSLAEDRCRKFSIEEIRLATNSFDPQFQIGSGGYGRVYKGNINSGATVVAIKRLKTESRQGETEFQTEIKMLSKLRHVHLVSLIGYCNDGQERILVYQYISQGTLADHLYKANRHGRSNPPLPWELRLKVSIGAARGLYHLHSRHRIIHRDVKTSNILLDENWVAKISDFGLSKMGPPNDSFTHISTNVKGTFGYLDPEYFLTRKLTRKSDVYAFGVVLFEVLSGRPPVNIRLDEEQHSLAGWARYCIRDGKVDRLIDPNLMEQISPACLKVFVGIAGRCLHIQPQGRPSIADVVVGLELALLLQHTKDPIEQEEEDENAGRIYSDHSDGVICMDDISLPTVESDRISSEDDPSPSTSNGDNDQKSRKKKAMDNGSNNNSTQRWWWDPFGILPRTTSKSKQRREVMHQFSLQEIQRATNNFHKSLMIGYGGLDSVYKGYLDGGKRNVAIRCSRATESIVSMAHELQTKKDTQMTSSPAQDYALSLIGYCKTESDMILVYEHMENGTLYEHLHDALKDPLPWKRRLQICIGAARALEYIHFTVKQTMLHLNLTSTNIWLNENWTPKISGWGLSKITGNNQVPAVIKSNWGILDSNYIRGEQLTEMSCVYSFGLILFEVLFAEKESDRWLNEDHVTLAQWIKSCTRTNLSGCIDPFLVGRTAPDSLKIFVETAGRCLLDRGIDRPTMTDVVARLEDALQLQEATEATKGIQTRRR</sequence>
<dbReference type="InterPro" id="IPR001245">
    <property type="entry name" value="Ser-Thr/Tyr_kinase_cat_dom"/>
</dbReference>
<evidence type="ECO:0000256" key="3">
    <source>
        <dbReference type="ARBA" id="ARBA00010217"/>
    </source>
</evidence>
<dbReference type="CDD" id="cd14066">
    <property type="entry name" value="STKc_IRAK"/>
    <property type="match status" value="1"/>
</dbReference>
<evidence type="ECO:0000256" key="5">
    <source>
        <dbReference type="ARBA" id="ARBA00022527"/>
    </source>
</evidence>
<dbReference type="InterPro" id="IPR017441">
    <property type="entry name" value="Protein_kinase_ATP_BS"/>
</dbReference>
<dbReference type="EMBL" id="PNBA02000016">
    <property type="protein sequence ID" value="KAG6396131.1"/>
    <property type="molecule type" value="Genomic_DNA"/>
</dbReference>
<evidence type="ECO:0000256" key="8">
    <source>
        <dbReference type="ARBA" id="ARBA00022729"/>
    </source>
</evidence>
<evidence type="ECO:0000256" key="15">
    <source>
        <dbReference type="ARBA" id="ARBA00023170"/>
    </source>
</evidence>
<evidence type="ECO:0000256" key="12">
    <source>
        <dbReference type="ARBA" id="ARBA00022840"/>
    </source>
</evidence>
<feature type="domain" description="Protein kinase" evidence="19">
    <location>
        <begin position="1931"/>
        <end position="2206"/>
    </location>
</feature>
<keyword evidence="21" id="KW-1185">Reference proteome</keyword>
<dbReference type="PROSITE" id="PS00107">
    <property type="entry name" value="PROTEIN_KINASE_ATP"/>
    <property type="match status" value="1"/>
</dbReference>
<proteinExistence type="inferred from homology"/>
<evidence type="ECO:0000256" key="2">
    <source>
        <dbReference type="ARBA" id="ARBA00008536"/>
    </source>
</evidence>
<keyword evidence="11" id="KW-0418">Kinase</keyword>